<keyword evidence="2" id="KW-1185">Reference proteome</keyword>
<dbReference type="EMBL" id="SHOA02000016">
    <property type="protein sequence ID" value="TDH68957.1"/>
    <property type="molecule type" value="Genomic_DNA"/>
</dbReference>
<dbReference type="Proteomes" id="UP000294530">
    <property type="component" value="Unassembled WGS sequence"/>
</dbReference>
<proteinExistence type="predicted"/>
<gene>
    <name evidence="1" type="ORF">CCR75_000284</name>
</gene>
<name>A0A976IEJ0_BRELC</name>
<evidence type="ECO:0000313" key="1">
    <source>
        <dbReference type="EMBL" id="TDH68957.1"/>
    </source>
</evidence>
<dbReference type="KEGG" id="blac:94344063"/>
<comment type="caution">
    <text evidence="1">The sequence shown here is derived from an EMBL/GenBank/DDBJ whole genome shotgun (WGS) entry which is preliminary data.</text>
</comment>
<protein>
    <submittedName>
        <fullName evidence="1">Uncharacterized protein</fullName>
    </submittedName>
</protein>
<sequence length="295" mass="32634">MVSKARERSSSNEVKMIAVPPGAGCDSAGFWKAQRGRRPYEGYSGGRLVGDWSTRQVETFSQSEWLTVVEALVDKVGLWLVEVVSAALQMFPGDVSEPEATKVVFVRDRLIYNENTRSKSHTSRPSTKAPRSNSAALQIALTNAELTAGLRGTDPTTRFTAPEIARLSAEQKQLRVQIRKARTKRISALNPLHLPQHSTHIHSIGTRHHQLKVSNMEQRSDSAKMFPAVCPLTRKPSPQITMLDGQGTIILRQRTAVITFHIKSQLSKDRSIPIRGTPTPDAGIQDRALVCLLQT</sequence>
<dbReference type="GeneID" id="94344063"/>
<organism evidence="1 2">
    <name type="scientific">Bremia lactucae</name>
    <name type="common">Lettuce downy mildew</name>
    <dbReference type="NCBI Taxonomy" id="4779"/>
    <lineage>
        <taxon>Eukaryota</taxon>
        <taxon>Sar</taxon>
        <taxon>Stramenopiles</taxon>
        <taxon>Oomycota</taxon>
        <taxon>Peronosporomycetes</taxon>
        <taxon>Peronosporales</taxon>
        <taxon>Peronosporaceae</taxon>
        <taxon>Bremia</taxon>
    </lineage>
</organism>
<dbReference type="RefSeq" id="XP_067818456.1">
    <property type="nucleotide sequence ID" value="XM_067958392.1"/>
</dbReference>
<dbReference type="AlphaFoldDB" id="A0A976IEJ0"/>
<accession>A0A976IEJ0</accession>
<evidence type="ECO:0000313" key="2">
    <source>
        <dbReference type="Proteomes" id="UP000294530"/>
    </source>
</evidence>
<reference evidence="1 2" key="1">
    <citation type="journal article" date="2021" name="Genome Biol.">
        <title>AFLAP: assembly-free linkage analysis pipeline using k-mers from genome sequencing data.</title>
        <authorList>
            <person name="Fletcher K."/>
            <person name="Zhang L."/>
            <person name="Gil J."/>
            <person name="Han R."/>
            <person name="Cavanaugh K."/>
            <person name="Michelmore R."/>
        </authorList>
    </citation>
    <scope>NUCLEOTIDE SEQUENCE [LARGE SCALE GENOMIC DNA]</scope>
    <source>
        <strain evidence="1 2">SF5</strain>
    </source>
</reference>